<name>A0ABS7LMH2_9HYPH</name>
<dbReference type="Proteomes" id="UP000720124">
    <property type="component" value="Unassembled WGS sequence"/>
</dbReference>
<comment type="caution">
    <text evidence="1">The sequence shown here is derived from an EMBL/GenBank/DDBJ whole genome shotgun (WGS) entry which is preliminary data.</text>
</comment>
<dbReference type="RefSeq" id="WP_207602548.1">
    <property type="nucleotide sequence ID" value="NZ_CP071612.1"/>
</dbReference>
<dbReference type="InterPro" id="IPR016181">
    <property type="entry name" value="Acyl_CoA_acyltransferase"/>
</dbReference>
<dbReference type="SUPFAM" id="SSF55729">
    <property type="entry name" value="Acyl-CoA N-acyltransferases (Nat)"/>
    <property type="match status" value="1"/>
</dbReference>
<gene>
    <name evidence="1" type="ORF">HJA87_22620</name>
</gene>
<proteinExistence type="predicted"/>
<sequence>MIVSEPREEIAAWVGARIGVEFHPPYTTLAHVDRGRIIAGFIFNAWTEHDIEISLAADRLSLTLMRAVYDYVVNQLGCRRATCRTRADNSKAQTLLERCGARQEGRQHGYFGDCDALLYAIMKEDFPYGLHAKGPQGA</sequence>
<keyword evidence="2" id="KW-1185">Reference proteome</keyword>
<dbReference type="Gene3D" id="3.40.630.30">
    <property type="match status" value="1"/>
</dbReference>
<evidence type="ECO:0000313" key="2">
    <source>
        <dbReference type="Proteomes" id="UP000720124"/>
    </source>
</evidence>
<protein>
    <submittedName>
        <fullName evidence="1">GNAT family N-acetyltransferase</fullName>
    </submittedName>
</protein>
<accession>A0ABS7LMH2</accession>
<evidence type="ECO:0000313" key="1">
    <source>
        <dbReference type="EMBL" id="MBY3592652.1"/>
    </source>
</evidence>
<dbReference type="GeneID" id="66145271"/>
<dbReference type="EMBL" id="JABTXI010000009">
    <property type="protein sequence ID" value="MBY3592652.1"/>
    <property type="molecule type" value="Genomic_DNA"/>
</dbReference>
<organism evidence="1 2">
    <name type="scientific">Rhizobium bangladeshense</name>
    <dbReference type="NCBI Taxonomy" id="1138189"/>
    <lineage>
        <taxon>Bacteria</taxon>
        <taxon>Pseudomonadati</taxon>
        <taxon>Pseudomonadota</taxon>
        <taxon>Alphaproteobacteria</taxon>
        <taxon>Hyphomicrobiales</taxon>
        <taxon>Rhizobiaceae</taxon>
        <taxon>Rhizobium/Agrobacterium group</taxon>
        <taxon>Rhizobium</taxon>
    </lineage>
</organism>
<reference evidence="1 2" key="1">
    <citation type="submission" date="2020-06" db="EMBL/GenBank/DDBJ databases">
        <title>Global-level population genomics: horizontal gene transfer, symbiosis and evolution in Rhizobia.</title>
        <authorList>
            <person name="Gai Y."/>
        </authorList>
    </citation>
    <scope>NUCLEOTIDE SEQUENCE [LARGE SCALE GENOMIC DNA]</scope>
    <source>
        <strain evidence="1 2">PLR6_1b</strain>
    </source>
</reference>